<dbReference type="Pfam" id="PF08141">
    <property type="entry name" value="SspH"/>
    <property type="match status" value="1"/>
</dbReference>
<dbReference type="GO" id="GO:0042601">
    <property type="term" value="C:endospore-forming forespore"/>
    <property type="evidence" value="ECO:0007669"/>
    <property type="project" value="InterPro"/>
</dbReference>
<accession>F7Q1Y9</accession>
<dbReference type="HAMAP" id="MF_00667">
    <property type="entry name" value="SspH"/>
    <property type="match status" value="1"/>
</dbReference>
<dbReference type="InParanoid" id="F7Q1Y9"/>
<dbReference type="AlphaFoldDB" id="F7Q1Y9"/>
<evidence type="ECO:0000256" key="1">
    <source>
        <dbReference type="ARBA" id="ARBA00004288"/>
    </source>
</evidence>
<evidence type="ECO:0000256" key="2">
    <source>
        <dbReference type="ARBA" id="ARBA00006573"/>
    </source>
</evidence>
<protein>
    <submittedName>
        <fullName evidence="4">Small acid-soluble spore protein H</fullName>
    </submittedName>
</protein>
<dbReference type="EMBL" id="AFNU02000005">
    <property type="protein sequence ID" value="ERJ12199.1"/>
    <property type="molecule type" value="Genomic_DNA"/>
</dbReference>
<comment type="subcellular location">
    <subcellularLocation>
        <location evidence="1">Spore core</location>
    </subcellularLocation>
</comment>
<evidence type="ECO:0000256" key="3">
    <source>
        <dbReference type="ARBA" id="ARBA00022969"/>
    </source>
</evidence>
<evidence type="ECO:0000313" key="4">
    <source>
        <dbReference type="EMBL" id="ERJ12199.1"/>
    </source>
</evidence>
<sequence>MDARRAEEIIASRDTISVVYNGFDIYLEKVNNKQGTASIHFIDQPDKKQIVPLNDLIEY</sequence>
<dbReference type="GO" id="GO:0030436">
    <property type="term" value="P:asexual sporulation"/>
    <property type="evidence" value="ECO:0007669"/>
    <property type="project" value="InterPro"/>
</dbReference>
<proteinExistence type="inferred from homology"/>
<dbReference type="InterPro" id="IPR012610">
    <property type="entry name" value="SASP_SspH"/>
</dbReference>
<dbReference type="NCBIfam" id="TIGR02861">
    <property type="entry name" value="SASP_H"/>
    <property type="match status" value="1"/>
</dbReference>
<comment type="caution">
    <text evidence="4">The sequence shown here is derived from an EMBL/GenBank/DDBJ whole genome shotgun (WGS) entry which is preliminary data.</text>
</comment>
<reference evidence="4 5" key="1">
    <citation type="journal article" date="2011" name="J. Bacteriol.">
        <title>Genome sequence of Haloplasma contractile, an unusual contractile bacterium from a deep-sea anoxic brine lake.</title>
        <authorList>
            <person name="Antunes A."/>
            <person name="Alam I."/>
            <person name="El Dorry H."/>
            <person name="Siam R."/>
            <person name="Robertson A."/>
            <person name="Bajic V.B."/>
            <person name="Stingl U."/>
        </authorList>
    </citation>
    <scope>NUCLEOTIDE SEQUENCE [LARGE SCALE GENOMIC DNA]</scope>
    <source>
        <strain evidence="4 5">SSD-17B</strain>
    </source>
</reference>
<evidence type="ECO:0000313" key="5">
    <source>
        <dbReference type="Proteomes" id="UP000005707"/>
    </source>
</evidence>
<organism evidence="4 5">
    <name type="scientific">Haloplasma contractile SSD-17B</name>
    <dbReference type="NCBI Taxonomy" id="1033810"/>
    <lineage>
        <taxon>Bacteria</taxon>
        <taxon>Bacillati</taxon>
        <taxon>Mycoplasmatota</taxon>
        <taxon>Mollicutes</taxon>
        <taxon>Haloplasmatales</taxon>
        <taxon>Haloplasmataceae</taxon>
        <taxon>Haloplasma</taxon>
    </lineage>
</organism>
<keyword evidence="3" id="KW-0749">Sporulation</keyword>
<reference evidence="4 5" key="2">
    <citation type="journal article" date="2013" name="PLoS ONE">
        <title>INDIGO - INtegrated Data Warehouse of MIcrobial GenOmes with Examples from the Red Sea Extremophiles.</title>
        <authorList>
            <person name="Alam I."/>
            <person name="Antunes A."/>
            <person name="Kamau A.A."/>
            <person name="Ba Alawi W."/>
            <person name="Kalkatawi M."/>
            <person name="Stingl U."/>
            <person name="Bajic V.B."/>
        </authorList>
    </citation>
    <scope>NUCLEOTIDE SEQUENCE [LARGE SCALE GENOMIC DNA]</scope>
    <source>
        <strain evidence="4 5">SSD-17B</strain>
    </source>
</reference>
<dbReference type="OrthoDB" id="1683648at2"/>
<gene>
    <name evidence="4" type="ORF">HLPCO_001726</name>
</gene>
<dbReference type="Proteomes" id="UP000005707">
    <property type="component" value="Unassembled WGS sequence"/>
</dbReference>
<keyword evidence="5" id="KW-1185">Reference proteome</keyword>
<dbReference type="GO" id="GO:0030435">
    <property type="term" value="P:sporulation resulting in formation of a cellular spore"/>
    <property type="evidence" value="ECO:0007669"/>
    <property type="project" value="UniProtKB-KW"/>
</dbReference>
<comment type="similarity">
    <text evidence="2">Belongs to the SspH family.</text>
</comment>
<name>F7Q1Y9_9MOLU</name>
<dbReference type="RefSeq" id="WP_008825200.1">
    <property type="nucleotide sequence ID" value="NZ_AFNU02000005.1"/>
</dbReference>